<dbReference type="RefSeq" id="WP_155306760.1">
    <property type="nucleotide sequence ID" value="NZ_AP021875.1"/>
</dbReference>
<organism evidence="6 7">
    <name type="scientific">Desulfosarcina widdelii</name>
    <dbReference type="NCBI Taxonomy" id="947919"/>
    <lineage>
        <taxon>Bacteria</taxon>
        <taxon>Pseudomonadati</taxon>
        <taxon>Thermodesulfobacteriota</taxon>
        <taxon>Desulfobacteria</taxon>
        <taxon>Desulfobacterales</taxon>
        <taxon>Desulfosarcinaceae</taxon>
        <taxon>Desulfosarcina</taxon>
    </lineage>
</organism>
<evidence type="ECO:0000256" key="1">
    <source>
        <dbReference type="ARBA" id="ARBA00000085"/>
    </source>
</evidence>
<proteinExistence type="predicted"/>
<dbReference type="EC" id="2.7.13.3" evidence="2"/>
<dbReference type="Pfam" id="PF13188">
    <property type="entry name" value="PAS_8"/>
    <property type="match status" value="1"/>
</dbReference>
<dbReference type="PANTHER" id="PTHR42878">
    <property type="entry name" value="TWO-COMPONENT HISTIDINE KINASE"/>
    <property type="match status" value="1"/>
</dbReference>
<dbReference type="Gene3D" id="3.30.450.20">
    <property type="entry name" value="PAS domain"/>
    <property type="match status" value="1"/>
</dbReference>
<dbReference type="GO" id="GO:0000156">
    <property type="term" value="F:phosphorelay response regulator activity"/>
    <property type="evidence" value="ECO:0007669"/>
    <property type="project" value="TreeGrafter"/>
</dbReference>
<name>A0A5K7ZD28_9BACT</name>
<dbReference type="EMBL" id="AP021875">
    <property type="protein sequence ID" value="BBO78089.1"/>
    <property type="molecule type" value="Genomic_DNA"/>
</dbReference>
<dbReference type="Gene3D" id="3.30.565.10">
    <property type="entry name" value="Histidine kinase-like ATPase, C-terminal domain"/>
    <property type="match status" value="1"/>
</dbReference>
<dbReference type="Proteomes" id="UP000427769">
    <property type="component" value="Chromosome"/>
</dbReference>
<dbReference type="PROSITE" id="PS50109">
    <property type="entry name" value="HIS_KIN"/>
    <property type="match status" value="1"/>
</dbReference>
<dbReference type="GO" id="GO:0030295">
    <property type="term" value="F:protein kinase activator activity"/>
    <property type="evidence" value="ECO:0007669"/>
    <property type="project" value="TreeGrafter"/>
</dbReference>
<accession>A0A5K7ZD28</accession>
<comment type="catalytic activity">
    <reaction evidence="1">
        <text>ATP + protein L-histidine = ADP + protein N-phospho-L-histidine.</text>
        <dbReference type="EC" id="2.7.13.3"/>
    </reaction>
</comment>
<protein>
    <recommendedName>
        <fullName evidence="2">histidine kinase</fullName>
        <ecNumber evidence="2">2.7.13.3</ecNumber>
    </recommendedName>
</protein>
<reference evidence="6 7" key="1">
    <citation type="submission" date="2019-11" db="EMBL/GenBank/DDBJ databases">
        <title>Comparative genomics of hydrocarbon-degrading Desulfosarcina strains.</title>
        <authorList>
            <person name="Watanabe M."/>
            <person name="Kojima H."/>
            <person name="Fukui M."/>
        </authorList>
    </citation>
    <scope>NUCLEOTIDE SEQUENCE [LARGE SCALE GENOMIC DNA]</scope>
    <source>
        <strain evidence="6 7">PP31</strain>
    </source>
</reference>
<dbReference type="Pfam" id="PF02518">
    <property type="entry name" value="HATPase_c"/>
    <property type="match status" value="1"/>
</dbReference>
<dbReference type="GO" id="GO:0004673">
    <property type="term" value="F:protein histidine kinase activity"/>
    <property type="evidence" value="ECO:0007669"/>
    <property type="project" value="UniProtKB-EC"/>
</dbReference>
<dbReference type="InterPro" id="IPR036890">
    <property type="entry name" value="HATPase_C_sf"/>
</dbReference>
<evidence type="ECO:0000313" key="6">
    <source>
        <dbReference type="EMBL" id="BBO78089.1"/>
    </source>
</evidence>
<dbReference type="InterPro" id="IPR050351">
    <property type="entry name" value="BphY/WalK/GraS-like"/>
</dbReference>
<gene>
    <name evidence="6" type="ORF">DSCW_55060</name>
</gene>
<dbReference type="PANTHER" id="PTHR42878:SF14">
    <property type="entry name" value="OSMOLARITY TWO-COMPONENT SYSTEM PROTEIN SSK1"/>
    <property type="match status" value="1"/>
</dbReference>
<dbReference type="OrthoDB" id="9792686at2"/>
<dbReference type="InterPro" id="IPR003594">
    <property type="entry name" value="HATPase_dom"/>
</dbReference>
<dbReference type="AlphaFoldDB" id="A0A5K7ZD28"/>
<evidence type="ECO:0000256" key="2">
    <source>
        <dbReference type="ARBA" id="ARBA00012438"/>
    </source>
</evidence>
<dbReference type="GO" id="GO:0007234">
    <property type="term" value="P:osmosensory signaling via phosphorelay pathway"/>
    <property type="evidence" value="ECO:0007669"/>
    <property type="project" value="TreeGrafter"/>
</dbReference>
<dbReference type="InterPro" id="IPR000014">
    <property type="entry name" value="PAS"/>
</dbReference>
<keyword evidence="4 6" id="KW-0418">Kinase</keyword>
<evidence type="ECO:0000313" key="7">
    <source>
        <dbReference type="Proteomes" id="UP000427769"/>
    </source>
</evidence>
<evidence type="ECO:0000256" key="4">
    <source>
        <dbReference type="ARBA" id="ARBA00022777"/>
    </source>
</evidence>
<evidence type="ECO:0000259" key="5">
    <source>
        <dbReference type="PROSITE" id="PS50109"/>
    </source>
</evidence>
<keyword evidence="7" id="KW-1185">Reference proteome</keyword>
<evidence type="ECO:0000256" key="3">
    <source>
        <dbReference type="ARBA" id="ARBA00022679"/>
    </source>
</evidence>
<keyword evidence="3" id="KW-0808">Transferase</keyword>
<feature type="domain" description="Histidine kinase" evidence="5">
    <location>
        <begin position="167"/>
        <end position="377"/>
    </location>
</feature>
<dbReference type="SUPFAM" id="SSF55874">
    <property type="entry name" value="ATPase domain of HSP90 chaperone/DNA topoisomerase II/histidine kinase"/>
    <property type="match status" value="1"/>
</dbReference>
<dbReference type="SMART" id="SM00387">
    <property type="entry name" value="HATPase_c"/>
    <property type="match status" value="1"/>
</dbReference>
<sequence>MKTYFAPAERLPRKTLQRDIDSAVANPVIDGLLNTVSGLVAVLNEHRQILAVNDAFLSMLGIDNAELALGLRPGEAIGCIHRDANEGGCGTSRYCATCGAAIAIVSCMARNEAVERTCAIEVASDSIRSDLFLRVRACPITVQGNRMILLFIQDITHRQQWEALGRVFFHDIGNIIHSLLGYSEILAKRTTHENRREIQRIHRLAVRLAREVQMQKHLTQTMEEGYQLILTPITVEQIFTELKAVFSSHPAAGQRAINFSDQNLQVRFKSDFFLLTRVLTNMIVNALEATDRGETAKVWFDSDDRSLSFFVWNHRAIDKSVVDRIFQRNVSTKADSGRGLGTYSMKLFGEKYLNGKIDFSTSLGEGTTFSLRIPLKPTDRAIDILPRK</sequence>
<dbReference type="InterPro" id="IPR005467">
    <property type="entry name" value="His_kinase_dom"/>
</dbReference>
<dbReference type="KEGG" id="dwd:DSCW_55060"/>
<dbReference type="CDD" id="cd00075">
    <property type="entry name" value="HATPase"/>
    <property type="match status" value="1"/>
</dbReference>